<dbReference type="EMBL" id="JAYMYQ010000005">
    <property type="protein sequence ID" value="KAK7329145.1"/>
    <property type="molecule type" value="Genomic_DNA"/>
</dbReference>
<evidence type="ECO:0000256" key="1">
    <source>
        <dbReference type="SAM" id="SignalP"/>
    </source>
</evidence>
<proteinExistence type="predicted"/>
<accession>A0AAN9L464</accession>
<dbReference type="AlphaFoldDB" id="A0AAN9L464"/>
<gene>
    <name evidence="2" type="ORF">VNO77_23289</name>
    <name evidence="3" type="ORF">VNO77_23291</name>
</gene>
<sequence length="115" mass="13279">MFFRQHHIWGIFFMVLALCGLANITPSAKPSYEIWLEPLNQKNVSTRVIMKWFGTLSENLIRIGMDESPSEAVIMILVGKEPAIKLHRWMPLLQKKGFPSHHYLDVEPIHANRIG</sequence>
<dbReference type="Proteomes" id="UP001367508">
    <property type="component" value="Unassembled WGS sequence"/>
</dbReference>
<evidence type="ECO:0000313" key="4">
    <source>
        <dbReference type="Proteomes" id="UP001367508"/>
    </source>
</evidence>
<dbReference type="EMBL" id="JAYMYQ010000005">
    <property type="protein sequence ID" value="KAK7329143.1"/>
    <property type="molecule type" value="Genomic_DNA"/>
</dbReference>
<organism evidence="3 4">
    <name type="scientific">Canavalia gladiata</name>
    <name type="common">Sword bean</name>
    <name type="synonym">Dolichos gladiatus</name>
    <dbReference type="NCBI Taxonomy" id="3824"/>
    <lineage>
        <taxon>Eukaryota</taxon>
        <taxon>Viridiplantae</taxon>
        <taxon>Streptophyta</taxon>
        <taxon>Embryophyta</taxon>
        <taxon>Tracheophyta</taxon>
        <taxon>Spermatophyta</taxon>
        <taxon>Magnoliopsida</taxon>
        <taxon>eudicotyledons</taxon>
        <taxon>Gunneridae</taxon>
        <taxon>Pentapetalae</taxon>
        <taxon>rosids</taxon>
        <taxon>fabids</taxon>
        <taxon>Fabales</taxon>
        <taxon>Fabaceae</taxon>
        <taxon>Papilionoideae</taxon>
        <taxon>50 kb inversion clade</taxon>
        <taxon>NPAAA clade</taxon>
        <taxon>indigoferoid/millettioid clade</taxon>
        <taxon>Phaseoleae</taxon>
        <taxon>Canavalia</taxon>
    </lineage>
</organism>
<name>A0AAN9L464_CANGL</name>
<evidence type="ECO:0000313" key="3">
    <source>
        <dbReference type="EMBL" id="KAK7329145.1"/>
    </source>
</evidence>
<feature type="chain" id="PRO_5044711275" evidence="1">
    <location>
        <begin position="23"/>
        <end position="115"/>
    </location>
</feature>
<feature type="signal peptide" evidence="1">
    <location>
        <begin position="1"/>
        <end position="22"/>
    </location>
</feature>
<protein>
    <submittedName>
        <fullName evidence="3">Uncharacterized protein</fullName>
    </submittedName>
</protein>
<comment type="caution">
    <text evidence="3">The sequence shown here is derived from an EMBL/GenBank/DDBJ whole genome shotgun (WGS) entry which is preliminary data.</text>
</comment>
<reference evidence="3 4" key="1">
    <citation type="submission" date="2024-01" db="EMBL/GenBank/DDBJ databases">
        <title>The genomes of 5 underutilized Papilionoideae crops provide insights into root nodulation and disease resistanc.</title>
        <authorList>
            <person name="Jiang F."/>
        </authorList>
    </citation>
    <scope>NUCLEOTIDE SEQUENCE [LARGE SCALE GENOMIC DNA]</scope>
    <source>
        <strain evidence="3">LVBAO_FW01</strain>
        <tissue evidence="3">Leaves</tissue>
    </source>
</reference>
<keyword evidence="4" id="KW-1185">Reference proteome</keyword>
<evidence type="ECO:0000313" key="2">
    <source>
        <dbReference type="EMBL" id="KAK7329143.1"/>
    </source>
</evidence>
<keyword evidence="1" id="KW-0732">Signal</keyword>